<gene>
    <name evidence="1" type="ORF">KC19_VG175100</name>
</gene>
<reference evidence="1" key="1">
    <citation type="submission" date="2020-06" db="EMBL/GenBank/DDBJ databases">
        <title>WGS assembly of Ceratodon purpureus strain R40.</title>
        <authorList>
            <person name="Carey S.B."/>
            <person name="Jenkins J."/>
            <person name="Shu S."/>
            <person name="Lovell J.T."/>
            <person name="Sreedasyam A."/>
            <person name="Maumus F."/>
            <person name="Tiley G.P."/>
            <person name="Fernandez-Pozo N."/>
            <person name="Barry K."/>
            <person name="Chen C."/>
            <person name="Wang M."/>
            <person name="Lipzen A."/>
            <person name="Daum C."/>
            <person name="Saski C.A."/>
            <person name="Payton A.C."/>
            <person name="Mcbreen J.C."/>
            <person name="Conrad R.E."/>
            <person name="Kollar L.M."/>
            <person name="Olsson S."/>
            <person name="Huttunen S."/>
            <person name="Landis J.B."/>
            <person name="Wickett N.J."/>
            <person name="Johnson M.G."/>
            <person name="Rensing S.A."/>
            <person name="Grimwood J."/>
            <person name="Schmutz J."/>
            <person name="Mcdaniel S.F."/>
        </authorList>
    </citation>
    <scope>NUCLEOTIDE SEQUENCE</scope>
    <source>
        <strain evidence="1">R40</strain>
    </source>
</reference>
<organism evidence="1 2">
    <name type="scientific">Ceratodon purpureus</name>
    <name type="common">Fire moss</name>
    <name type="synonym">Dicranum purpureum</name>
    <dbReference type="NCBI Taxonomy" id="3225"/>
    <lineage>
        <taxon>Eukaryota</taxon>
        <taxon>Viridiplantae</taxon>
        <taxon>Streptophyta</taxon>
        <taxon>Embryophyta</taxon>
        <taxon>Bryophyta</taxon>
        <taxon>Bryophytina</taxon>
        <taxon>Bryopsida</taxon>
        <taxon>Dicranidae</taxon>
        <taxon>Pseudoditrichales</taxon>
        <taxon>Ditrichaceae</taxon>
        <taxon>Ceratodon</taxon>
    </lineage>
</organism>
<comment type="caution">
    <text evidence="1">The sequence shown here is derived from an EMBL/GenBank/DDBJ whole genome shotgun (WGS) entry which is preliminary data.</text>
</comment>
<dbReference type="Proteomes" id="UP000822688">
    <property type="component" value="Chromosome V"/>
</dbReference>
<dbReference type="AlphaFoldDB" id="A0A8T0HRD0"/>
<sequence>MEGWSPRTLLRTGLSTLDDHGNIVSVWNFADWDAIFCTIDTDEDCLSNCVKTGHIQAAPRVDSTESPVIAGNILVGFGCGSSPPFDSFDYDGTAASTLEQLVVNPYHPLEDQVSSIEYQHLYAGMPDLENKVGESNYVDDMRDCIMFRFWAACTEFAAAVLFLRALTCTLKLSEDVVVELVEALLLVYKRSWGLSEVADNELTPR</sequence>
<keyword evidence="2" id="KW-1185">Reference proteome</keyword>
<evidence type="ECO:0000313" key="2">
    <source>
        <dbReference type="Proteomes" id="UP000822688"/>
    </source>
</evidence>
<dbReference type="EMBL" id="CM026426">
    <property type="protein sequence ID" value="KAG0573396.1"/>
    <property type="molecule type" value="Genomic_DNA"/>
</dbReference>
<name>A0A8T0HRD0_CERPU</name>
<accession>A0A8T0HRD0</accession>
<evidence type="ECO:0000313" key="1">
    <source>
        <dbReference type="EMBL" id="KAG0573396.1"/>
    </source>
</evidence>
<proteinExistence type="predicted"/>
<protein>
    <submittedName>
        <fullName evidence="1">Uncharacterized protein</fullName>
    </submittedName>
</protein>